<name>A0ABN2E117_9ACTN</name>
<keyword evidence="1" id="KW-1133">Transmembrane helix</keyword>
<feature type="transmembrane region" description="Helical" evidence="1">
    <location>
        <begin position="94"/>
        <end position="127"/>
    </location>
</feature>
<comment type="caution">
    <text evidence="3">The sequence shown here is derived from an EMBL/GenBank/DDBJ whole genome shotgun (WGS) entry which is preliminary data.</text>
</comment>
<dbReference type="EMBL" id="BAAAOS010000038">
    <property type="protein sequence ID" value="GAA1593034.1"/>
    <property type="molecule type" value="Genomic_DNA"/>
</dbReference>
<keyword evidence="4" id="KW-1185">Reference proteome</keyword>
<gene>
    <name evidence="3" type="ORF">GCM10009789_53850</name>
</gene>
<dbReference type="InterPro" id="IPR012551">
    <property type="entry name" value="DUF1707_SHOCT-like"/>
</dbReference>
<keyword evidence="1" id="KW-0472">Membrane</keyword>
<evidence type="ECO:0000313" key="3">
    <source>
        <dbReference type="EMBL" id="GAA1593034.1"/>
    </source>
</evidence>
<evidence type="ECO:0000313" key="4">
    <source>
        <dbReference type="Proteomes" id="UP001500393"/>
    </source>
</evidence>
<feature type="domain" description="DUF1707" evidence="2">
    <location>
        <begin position="12"/>
        <end position="64"/>
    </location>
</feature>
<proteinExistence type="predicted"/>
<evidence type="ECO:0000256" key="1">
    <source>
        <dbReference type="SAM" id="Phobius"/>
    </source>
</evidence>
<protein>
    <recommendedName>
        <fullName evidence="2">DUF1707 domain-containing protein</fullName>
    </recommendedName>
</protein>
<reference evidence="3 4" key="1">
    <citation type="journal article" date="2019" name="Int. J. Syst. Evol. Microbiol.">
        <title>The Global Catalogue of Microorganisms (GCM) 10K type strain sequencing project: providing services to taxonomists for standard genome sequencing and annotation.</title>
        <authorList>
            <consortium name="The Broad Institute Genomics Platform"/>
            <consortium name="The Broad Institute Genome Sequencing Center for Infectious Disease"/>
            <person name="Wu L."/>
            <person name="Ma J."/>
        </authorList>
    </citation>
    <scope>NUCLEOTIDE SEQUENCE [LARGE SCALE GENOMIC DNA]</scope>
    <source>
        <strain evidence="3 4">JCM 14969</strain>
    </source>
</reference>
<dbReference type="Proteomes" id="UP001500393">
    <property type="component" value="Unassembled WGS sequence"/>
</dbReference>
<evidence type="ECO:0000259" key="2">
    <source>
        <dbReference type="Pfam" id="PF08044"/>
    </source>
</evidence>
<sequence length="142" mass="15903">MSQHLPDRTGPLRIGDAERDQAVAVLSEHFVAGRLTQDEFEERSDQATRARYTDDLTALFVDLPDKAVAQATPAAWSPAARSGPPRRRTGPPPIMFLAPVLMIGLVIAAVSFAAPWILWMFFWIALFSGPHHHHRRHHPGRR</sequence>
<keyword evidence="1" id="KW-0812">Transmembrane</keyword>
<dbReference type="RefSeq" id="WP_344218644.1">
    <property type="nucleotide sequence ID" value="NZ_BAAAOS010000038.1"/>
</dbReference>
<accession>A0ABN2E117</accession>
<organism evidence="3 4">
    <name type="scientific">Kribbella sancticallisti</name>
    <dbReference type="NCBI Taxonomy" id="460087"/>
    <lineage>
        <taxon>Bacteria</taxon>
        <taxon>Bacillati</taxon>
        <taxon>Actinomycetota</taxon>
        <taxon>Actinomycetes</taxon>
        <taxon>Propionibacteriales</taxon>
        <taxon>Kribbellaceae</taxon>
        <taxon>Kribbella</taxon>
    </lineage>
</organism>
<dbReference type="Pfam" id="PF08044">
    <property type="entry name" value="DUF1707"/>
    <property type="match status" value="1"/>
</dbReference>